<organism evidence="1 2">
    <name type="scientific">Acinetobacter variabilis</name>
    <dbReference type="NCBI Taxonomy" id="70346"/>
    <lineage>
        <taxon>Bacteria</taxon>
        <taxon>Pseudomonadati</taxon>
        <taxon>Pseudomonadota</taxon>
        <taxon>Gammaproteobacteria</taxon>
        <taxon>Moraxellales</taxon>
        <taxon>Moraxellaceae</taxon>
        <taxon>Acinetobacter</taxon>
    </lineage>
</organism>
<dbReference type="PATRIC" id="fig|1217710.3.peg.1323"/>
<evidence type="ECO:0000313" key="2">
    <source>
        <dbReference type="Proteomes" id="UP000013070"/>
    </source>
</evidence>
<dbReference type="Proteomes" id="UP000013070">
    <property type="component" value="Unassembled WGS sequence"/>
</dbReference>
<dbReference type="RefSeq" id="WP_004782382.1">
    <property type="nucleotide sequence ID" value="NZ_KB849403.1"/>
</dbReference>
<accession>N8WWK8</accession>
<evidence type="ECO:0000313" key="1">
    <source>
        <dbReference type="EMBL" id="ENU99642.1"/>
    </source>
</evidence>
<dbReference type="EMBL" id="APPE01000046">
    <property type="protein sequence ID" value="ENU99642.1"/>
    <property type="molecule type" value="Genomic_DNA"/>
</dbReference>
<name>N8WWK8_9GAMM</name>
<dbReference type="AlphaFoldDB" id="N8WWK8"/>
<keyword evidence="2" id="KW-1185">Reference proteome</keyword>
<gene>
    <name evidence="1" type="ORF">F969_01401</name>
</gene>
<comment type="caution">
    <text evidence="1">The sequence shown here is derived from an EMBL/GenBank/DDBJ whole genome shotgun (WGS) entry which is preliminary data.</text>
</comment>
<protein>
    <submittedName>
        <fullName evidence="1">Uncharacterized protein</fullName>
    </submittedName>
</protein>
<sequence>MIESPILDRFTAFDRVRGNEPLPFKLDGDREPRADIPQWQINRTNARSAGRKTFLHTKPCRVCGSLERLTHRVYAGTKINKCFVCSDEYVKSTKMTGDKYLNALTKQWEQSNER</sequence>
<dbReference type="HOGENOM" id="CLU_2115710_0_0_6"/>
<reference evidence="1 2" key="1">
    <citation type="submission" date="2013-02" db="EMBL/GenBank/DDBJ databases">
        <title>The Genome Sequence of Acinetobacter sp. NIPH 899.</title>
        <authorList>
            <consortium name="The Broad Institute Genome Sequencing Platform"/>
            <consortium name="The Broad Institute Genome Sequencing Center for Infectious Disease"/>
            <person name="Cerqueira G."/>
            <person name="Feldgarden M."/>
            <person name="Courvalin P."/>
            <person name="Perichon B."/>
            <person name="Grillot-Courvalin C."/>
            <person name="Clermont D."/>
            <person name="Rocha E."/>
            <person name="Yoon E.-J."/>
            <person name="Nemec A."/>
            <person name="Walker B."/>
            <person name="Young S.K."/>
            <person name="Zeng Q."/>
            <person name="Gargeya S."/>
            <person name="Fitzgerald M."/>
            <person name="Haas B."/>
            <person name="Abouelleil A."/>
            <person name="Alvarado L."/>
            <person name="Arachchi H.M."/>
            <person name="Berlin A.M."/>
            <person name="Chapman S.B."/>
            <person name="Dewar J."/>
            <person name="Goldberg J."/>
            <person name="Griggs A."/>
            <person name="Gujja S."/>
            <person name="Hansen M."/>
            <person name="Howarth C."/>
            <person name="Imamovic A."/>
            <person name="Larimer J."/>
            <person name="McCowan C."/>
            <person name="Murphy C."/>
            <person name="Neiman D."/>
            <person name="Pearson M."/>
            <person name="Priest M."/>
            <person name="Roberts A."/>
            <person name="Saif S."/>
            <person name="Shea T."/>
            <person name="Sisk P."/>
            <person name="Sykes S."/>
            <person name="Wortman J."/>
            <person name="Nusbaum C."/>
            <person name="Birren B."/>
        </authorList>
    </citation>
    <scope>NUCLEOTIDE SEQUENCE [LARGE SCALE GENOMIC DNA]</scope>
    <source>
        <strain evidence="1 2">NIPH 899</strain>
    </source>
</reference>
<proteinExistence type="predicted"/>